<evidence type="ECO:0000313" key="3">
    <source>
        <dbReference type="Proteomes" id="UP000257109"/>
    </source>
</evidence>
<evidence type="ECO:0000313" key="2">
    <source>
        <dbReference type="EMBL" id="RDX58267.1"/>
    </source>
</evidence>
<feature type="non-terminal residue" evidence="2">
    <location>
        <position position="1"/>
    </location>
</feature>
<feature type="non-terminal residue" evidence="2">
    <location>
        <position position="68"/>
    </location>
</feature>
<accession>A0A371E0F3</accession>
<dbReference type="OrthoDB" id="642193at2759"/>
<reference evidence="2" key="1">
    <citation type="submission" date="2018-05" db="EMBL/GenBank/DDBJ databases">
        <title>Draft genome of Mucuna pruriens seed.</title>
        <authorList>
            <person name="Nnadi N.E."/>
            <person name="Vos R."/>
            <person name="Hasami M.H."/>
            <person name="Devisetty U.K."/>
            <person name="Aguiy J.C."/>
        </authorList>
    </citation>
    <scope>NUCLEOTIDE SEQUENCE [LARGE SCALE GENOMIC DNA]</scope>
    <source>
        <strain evidence="2">JCA_2017</strain>
    </source>
</reference>
<feature type="transmembrane region" description="Helical" evidence="1">
    <location>
        <begin position="18"/>
        <end position="39"/>
    </location>
</feature>
<organism evidence="2 3">
    <name type="scientific">Mucuna pruriens</name>
    <name type="common">Velvet bean</name>
    <name type="synonym">Dolichos pruriens</name>
    <dbReference type="NCBI Taxonomy" id="157652"/>
    <lineage>
        <taxon>Eukaryota</taxon>
        <taxon>Viridiplantae</taxon>
        <taxon>Streptophyta</taxon>
        <taxon>Embryophyta</taxon>
        <taxon>Tracheophyta</taxon>
        <taxon>Spermatophyta</taxon>
        <taxon>Magnoliopsida</taxon>
        <taxon>eudicotyledons</taxon>
        <taxon>Gunneridae</taxon>
        <taxon>Pentapetalae</taxon>
        <taxon>rosids</taxon>
        <taxon>fabids</taxon>
        <taxon>Fabales</taxon>
        <taxon>Fabaceae</taxon>
        <taxon>Papilionoideae</taxon>
        <taxon>50 kb inversion clade</taxon>
        <taxon>NPAAA clade</taxon>
        <taxon>indigoferoid/millettioid clade</taxon>
        <taxon>Phaseoleae</taxon>
        <taxon>Mucuna</taxon>
    </lineage>
</organism>
<dbReference type="Proteomes" id="UP000257109">
    <property type="component" value="Unassembled WGS sequence"/>
</dbReference>
<dbReference type="EMBL" id="QJKJ01017670">
    <property type="protein sequence ID" value="RDX58267.1"/>
    <property type="molecule type" value="Genomic_DNA"/>
</dbReference>
<name>A0A371E0F3_MUCPR</name>
<evidence type="ECO:0000256" key="1">
    <source>
        <dbReference type="SAM" id="Phobius"/>
    </source>
</evidence>
<keyword evidence="1" id="KW-0812">Transmembrane</keyword>
<gene>
    <name evidence="2" type="ORF">CR513_62430</name>
</gene>
<protein>
    <submittedName>
        <fullName evidence="2">Uncharacterized protein</fullName>
    </submittedName>
</protein>
<comment type="caution">
    <text evidence="2">The sequence shown here is derived from an EMBL/GenBank/DDBJ whole genome shotgun (WGS) entry which is preliminary data.</text>
</comment>
<sequence>MVILSVYIDIRNAYLNRLWLLLSYFRFIWCLFYMTSYGFQNDKASFHNGRSINAAAISLQYNSAVKLE</sequence>
<proteinExistence type="predicted"/>
<keyword evidence="1" id="KW-0472">Membrane</keyword>
<dbReference type="AlphaFoldDB" id="A0A371E0F3"/>
<keyword evidence="1" id="KW-1133">Transmembrane helix</keyword>
<keyword evidence="3" id="KW-1185">Reference proteome</keyword>